<reference evidence="3" key="1">
    <citation type="journal article" date="2021" name="Nat. Commun.">
        <title>Genetic determinants of endophytism in the Arabidopsis root mycobiome.</title>
        <authorList>
            <person name="Mesny F."/>
            <person name="Miyauchi S."/>
            <person name="Thiergart T."/>
            <person name="Pickel B."/>
            <person name="Atanasova L."/>
            <person name="Karlsson M."/>
            <person name="Huettel B."/>
            <person name="Barry K.W."/>
            <person name="Haridas S."/>
            <person name="Chen C."/>
            <person name="Bauer D."/>
            <person name="Andreopoulos W."/>
            <person name="Pangilinan J."/>
            <person name="LaButti K."/>
            <person name="Riley R."/>
            <person name="Lipzen A."/>
            <person name="Clum A."/>
            <person name="Drula E."/>
            <person name="Henrissat B."/>
            <person name="Kohler A."/>
            <person name="Grigoriev I.V."/>
            <person name="Martin F.M."/>
            <person name="Hacquard S."/>
        </authorList>
    </citation>
    <scope>NUCLEOTIDE SEQUENCE</scope>
    <source>
        <strain evidence="3">MPI-CAGE-AT-0147</strain>
    </source>
</reference>
<dbReference type="OrthoDB" id="5068665at2759"/>
<dbReference type="AlphaFoldDB" id="A0A9P9CZD3"/>
<gene>
    <name evidence="3" type="ORF">EDB81DRAFT_929517</name>
</gene>
<feature type="compositionally biased region" description="Low complexity" evidence="1">
    <location>
        <begin position="56"/>
        <end position="74"/>
    </location>
</feature>
<feature type="signal peptide" evidence="2">
    <location>
        <begin position="1"/>
        <end position="20"/>
    </location>
</feature>
<organism evidence="3 4">
    <name type="scientific">Dactylonectria macrodidyma</name>
    <dbReference type="NCBI Taxonomy" id="307937"/>
    <lineage>
        <taxon>Eukaryota</taxon>
        <taxon>Fungi</taxon>
        <taxon>Dikarya</taxon>
        <taxon>Ascomycota</taxon>
        <taxon>Pezizomycotina</taxon>
        <taxon>Sordariomycetes</taxon>
        <taxon>Hypocreomycetidae</taxon>
        <taxon>Hypocreales</taxon>
        <taxon>Nectriaceae</taxon>
        <taxon>Dactylonectria</taxon>
    </lineage>
</organism>
<comment type="caution">
    <text evidence="3">The sequence shown here is derived from an EMBL/GenBank/DDBJ whole genome shotgun (WGS) entry which is preliminary data.</text>
</comment>
<evidence type="ECO:0000256" key="2">
    <source>
        <dbReference type="SAM" id="SignalP"/>
    </source>
</evidence>
<proteinExistence type="predicted"/>
<evidence type="ECO:0000313" key="3">
    <source>
        <dbReference type="EMBL" id="KAH7109687.1"/>
    </source>
</evidence>
<protein>
    <submittedName>
        <fullName evidence="3">Uncharacterized protein</fullName>
    </submittedName>
</protein>
<keyword evidence="4" id="KW-1185">Reference proteome</keyword>
<feature type="region of interest" description="Disordered" evidence="1">
    <location>
        <begin position="56"/>
        <end position="81"/>
    </location>
</feature>
<dbReference type="EMBL" id="JAGMUV010000050">
    <property type="protein sequence ID" value="KAH7109687.1"/>
    <property type="molecule type" value="Genomic_DNA"/>
</dbReference>
<feature type="chain" id="PRO_5040134676" evidence="2">
    <location>
        <begin position="21"/>
        <end position="201"/>
    </location>
</feature>
<dbReference type="Proteomes" id="UP000738349">
    <property type="component" value="Unassembled WGS sequence"/>
</dbReference>
<evidence type="ECO:0000313" key="4">
    <source>
        <dbReference type="Proteomes" id="UP000738349"/>
    </source>
</evidence>
<accession>A0A9P9CZD3</accession>
<sequence>MNLTLFFVHIFLATFTLVNAESARPTFSTSTLTAHIGSLWSTLAATTTAEVDGTEISSTTLTSHTSATTTAEATGGNSFSPDPNVPVHRCFAGGDDLDLPKVLRNDNARRFCESQRDATLSKDFSGISRTYHLNETFLNQMFQVTWVPKCKAANAGIAGDGTCSSILRTLGNCRFGGYADSHCLRYSTWVEQSQDPIIMLW</sequence>
<evidence type="ECO:0000256" key="1">
    <source>
        <dbReference type="SAM" id="MobiDB-lite"/>
    </source>
</evidence>
<keyword evidence="2" id="KW-0732">Signal</keyword>
<name>A0A9P9CZD3_9HYPO</name>